<evidence type="ECO:0000313" key="3">
    <source>
        <dbReference type="EMBL" id="KAJ8322146.1"/>
    </source>
</evidence>
<keyword evidence="1" id="KW-0106">Calcium</keyword>
<evidence type="ECO:0000259" key="2">
    <source>
        <dbReference type="PROSITE" id="PS50222"/>
    </source>
</evidence>
<organism evidence="3 4">
    <name type="scientific">Tegillarca granosa</name>
    <name type="common">Malaysian cockle</name>
    <name type="synonym">Anadara granosa</name>
    <dbReference type="NCBI Taxonomy" id="220873"/>
    <lineage>
        <taxon>Eukaryota</taxon>
        <taxon>Metazoa</taxon>
        <taxon>Spiralia</taxon>
        <taxon>Lophotrochozoa</taxon>
        <taxon>Mollusca</taxon>
        <taxon>Bivalvia</taxon>
        <taxon>Autobranchia</taxon>
        <taxon>Pteriomorphia</taxon>
        <taxon>Arcoida</taxon>
        <taxon>Arcoidea</taxon>
        <taxon>Arcidae</taxon>
        <taxon>Tegillarca</taxon>
    </lineage>
</organism>
<feature type="domain" description="EF-hand" evidence="2">
    <location>
        <begin position="14"/>
        <end position="49"/>
    </location>
</feature>
<accession>A0ABQ9FY30</accession>
<dbReference type="PROSITE" id="PS00018">
    <property type="entry name" value="EF_HAND_1"/>
    <property type="match status" value="1"/>
</dbReference>
<proteinExistence type="predicted"/>
<gene>
    <name evidence="3" type="ORF">KUTeg_000617</name>
</gene>
<dbReference type="InterPro" id="IPR011992">
    <property type="entry name" value="EF-hand-dom_pair"/>
</dbReference>
<dbReference type="EMBL" id="JARBDR010000018">
    <property type="protein sequence ID" value="KAJ8322146.1"/>
    <property type="molecule type" value="Genomic_DNA"/>
</dbReference>
<dbReference type="InterPro" id="IPR002048">
    <property type="entry name" value="EF_hand_dom"/>
</dbReference>
<dbReference type="PROSITE" id="PS50222">
    <property type="entry name" value="EF_HAND_2"/>
    <property type="match status" value="1"/>
</dbReference>
<dbReference type="SUPFAM" id="SSF47473">
    <property type="entry name" value="EF-hand"/>
    <property type="match status" value="1"/>
</dbReference>
<sequence>MASGIKLEREATEVEDQEIKKTFAKLDRNGDGRISVDELVKGARYLGINPTIDDAEAMIQEIDANVLQF</sequence>
<reference evidence="3 4" key="1">
    <citation type="submission" date="2022-12" db="EMBL/GenBank/DDBJ databases">
        <title>Chromosome-level genome of Tegillarca granosa.</title>
        <authorList>
            <person name="Kim J."/>
        </authorList>
    </citation>
    <scope>NUCLEOTIDE SEQUENCE [LARGE SCALE GENOMIC DNA]</scope>
    <source>
        <strain evidence="3">Teg-2019</strain>
        <tissue evidence="3">Adductor muscle</tissue>
    </source>
</reference>
<evidence type="ECO:0000256" key="1">
    <source>
        <dbReference type="ARBA" id="ARBA00022837"/>
    </source>
</evidence>
<keyword evidence="4" id="KW-1185">Reference proteome</keyword>
<evidence type="ECO:0000313" key="4">
    <source>
        <dbReference type="Proteomes" id="UP001217089"/>
    </source>
</evidence>
<name>A0ABQ9FY30_TEGGR</name>
<dbReference type="CDD" id="cd00051">
    <property type="entry name" value="EFh"/>
    <property type="match status" value="1"/>
</dbReference>
<dbReference type="SMART" id="SM00054">
    <property type="entry name" value="EFh"/>
    <property type="match status" value="1"/>
</dbReference>
<dbReference type="InterPro" id="IPR018247">
    <property type="entry name" value="EF_Hand_1_Ca_BS"/>
</dbReference>
<dbReference type="Proteomes" id="UP001217089">
    <property type="component" value="Unassembled WGS sequence"/>
</dbReference>
<dbReference type="Pfam" id="PF13499">
    <property type="entry name" value="EF-hand_7"/>
    <property type="match status" value="1"/>
</dbReference>
<comment type="caution">
    <text evidence="3">The sequence shown here is derived from an EMBL/GenBank/DDBJ whole genome shotgun (WGS) entry which is preliminary data.</text>
</comment>
<protein>
    <recommendedName>
        <fullName evidence="2">EF-hand domain-containing protein</fullName>
    </recommendedName>
</protein>
<dbReference type="Gene3D" id="1.10.238.10">
    <property type="entry name" value="EF-hand"/>
    <property type="match status" value="1"/>
</dbReference>